<dbReference type="PANTHER" id="PTHR15746">
    <property type="entry name" value="RAB11-RELATED"/>
    <property type="match status" value="1"/>
</dbReference>
<dbReference type="PROSITE" id="PS51511">
    <property type="entry name" value="FIP_RBD"/>
    <property type="match status" value="1"/>
</dbReference>
<feature type="compositionally biased region" description="Low complexity" evidence="6">
    <location>
        <begin position="323"/>
        <end position="337"/>
    </location>
</feature>
<feature type="compositionally biased region" description="Basic and acidic residues" evidence="6">
    <location>
        <begin position="1291"/>
        <end position="1301"/>
    </location>
</feature>
<feature type="compositionally biased region" description="Polar residues" evidence="6">
    <location>
        <begin position="345"/>
        <end position="357"/>
    </location>
</feature>
<keyword evidence="3" id="KW-0597">Phosphoprotein</keyword>
<feature type="region of interest" description="Disordered" evidence="6">
    <location>
        <begin position="612"/>
        <end position="873"/>
    </location>
</feature>
<dbReference type="GO" id="GO:0015031">
    <property type="term" value="P:protein transport"/>
    <property type="evidence" value="ECO:0007669"/>
    <property type="project" value="UniProtKB-KW"/>
</dbReference>
<dbReference type="SMART" id="SM00239">
    <property type="entry name" value="C2"/>
    <property type="match status" value="1"/>
</dbReference>
<feature type="domain" description="C2" evidence="7">
    <location>
        <begin position="1"/>
        <end position="119"/>
    </location>
</feature>
<feature type="compositionally biased region" description="Polar residues" evidence="6">
    <location>
        <begin position="922"/>
        <end position="946"/>
    </location>
</feature>
<dbReference type="SUPFAM" id="SSF49562">
    <property type="entry name" value="C2 domain (Calcium/lipid-binding domain, CaLB)"/>
    <property type="match status" value="1"/>
</dbReference>
<evidence type="ECO:0000256" key="6">
    <source>
        <dbReference type="SAM" id="MobiDB-lite"/>
    </source>
</evidence>
<feature type="compositionally biased region" description="Basic and acidic residues" evidence="6">
    <location>
        <begin position="1219"/>
        <end position="1229"/>
    </location>
</feature>
<dbReference type="InterPro" id="IPR000008">
    <property type="entry name" value="C2_dom"/>
</dbReference>
<keyword evidence="9" id="KW-1185">Reference proteome</keyword>
<evidence type="ECO:0000256" key="4">
    <source>
        <dbReference type="ARBA" id="ARBA00022753"/>
    </source>
</evidence>
<dbReference type="CDD" id="cd08682">
    <property type="entry name" value="C2_Rab11-FIP_classI"/>
    <property type="match status" value="1"/>
</dbReference>
<feature type="compositionally biased region" description="Polar residues" evidence="6">
    <location>
        <begin position="1111"/>
        <end position="1150"/>
    </location>
</feature>
<feature type="region of interest" description="Disordered" evidence="6">
    <location>
        <begin position="1101"/>
        <end position="1323"/>
    </location>
</feature>
<feature type="compositionally biased region" description="Basic and acidic residues" evidence="6">
    <location>
        <begin position="1044"/>
        <end position="1057"/>
    </location>
</feature>
<dbReference type="FunFam" id="2.60.40.150:FF:000070">
    <property type="entry name" value="rab11 family-interacting protein 2 isoform X1"/>
    <property type="match status" value="1"/>
</dbReference>
<comment type="subcellular location">
    <subcellularLocation>
        <location evidence="1">Recycling endosome</location>
    </subcellularLocation>
</comment>
<dbReference type="Gene3D" id="1.20.5.2440">
    <property type="match status" value="1"/>
</dbReference>
<sequence>MSLADQSQQWFPTSVQVTVLQARNLRIKGKNGTNDAYAIMQVAKDKFSTSVAEKCVAPVWKEEASFDLPLFHNGNADRCTLHVHVMHRALVGPDKLLGQAVVNLLELEENKARSKTAWSKLLDKSGKADKDRGEVLLDIQFMKNNMTASMFDLSGPEKSRSRMGKLKDKIRGKKKEGLSDSASAVVPSFTQVLTDSEGEGEGEGEGGGATSTPKKKKNKLKSLFVPKSNLQRNASQSMSTLGPLPERDSALGSSRSSGLNVDSPEGKKKFKFLTHKRTGSSDSRSSLGSFSGQGHPKQAGTLPSNLCINGSHVYAEEPETKPSRAGSTFSLSSSGHGSMEDLRRNSAQGRTSFNASVESLRATGSHLQAEEEQEREEERKRREEEKRRLEEEETERLEKEREEQEQRRMQEERARMEREAEEERKRFEEEEERIKKEEEEEERLREEGKRRAEEERVRKEQERRRLEEEEGIRREEEEKRERMERDKEEERWRIEEESRKEEERMRLEEEEKVKREEERRKEEERRIEEEERRKEEERRIEEEERRKEEERRMEGEKRRKEQERMMEDEKRRKEQERMMEEEERRKEQERRIEEEEGRIQEERERIWREEEERKELERQKEEEMKREEEGRKAEEKEERRRIEEGQIRKEEERRIDEEKERMRNEEEERNKAEDERMKKEEERKMLKEEERMRREKEESKRIEREEEEERTRIEEERIRKDKAMRLQEEKEIIRREGERIRVEREEKAREEQERQKDEERMKREEEARQRDEEERVRMEEEEQIRREEERKKTEREDRRRQEEQDRRKREEEEEEEEKTRSEQERMVMVEREQDEEQRKSREVDGEEQLGRDQLRHDGPLHVQTESTAATNPFEDISSTHLLAEGLSTTPFEEPSISANPFEDHSVSANLFEEAGSPHDQPSHSTKASTVKPSSTSIGFQTPSNPFLPSDEHENAVGFISGSSENLTEVGIPHDRTEKKRRAPSPPTKKLGRESKLAVHPRTSAPSSEGQPHPLVRESDGHGAPDPPSSRQDKRPAPKPPVHLRKVEKAENKEEARKGSAPPTGSETMTVCQPAECDVPACPAPTLASQVFRNALQNYGLSLKGIGKGGKTRSNGSRVGESVDSQNSDGSNKQATSETSTCIQPSHTTNPFLEPKVAKHNKGPAPKPQASGLSEQPPRERDQGGLALKTADPKLSLSEEPSNVGSHRNGGDFSDGCTVEEPKRQDEAEKFLAQCAKPEDQRRGDHRGDPQGESADRMAKPCSAEEPKGDSLSRDVQKFPNLDILTSDECADGPKRISDKRNRAPLPPANTPKTPPHSQGPISLVVNPDVTALPHGAKAVVDTPGEAKAPSVVTQSPSGQRVRLHARVSPSDALPVSMPNRAVEDVCKTGGSTSMPRRPHAVKPLNAQEPPPAPSTQAKLGQTAISMAESARTCPRAGTTVPPAEPKGPYSQLTQEELISLVLRQQDQLAQRRSKILELEEYIDNLILRVIEEQPSILMSLNALKKGR</sequence>
<evidence type="ECO:0000256" key="2">
    <source>
        <dbReference type="ARBA" id="ARBA00022448"/>
    </source>
</evidence>
<feature type="compositionally biased region" description="Basic and acidic residues" evidence="6">
    <location>
        <begin position="1236"/>
        <end position="1276"/>
    </location>
</feature>
<dbReference type="InterPro" id="IPR037789">
    <property type="entry name" value="FIP_classI"/>
</dbReference>
<feature type="region of interest" description="Disordered" evidence="6">
    <location>
        <begin position="912"/>
        <end position="1069"/>
    </location>
</feature>
<evidence type="ECO:0000313" key="10">
    <source>
        <dbReference type="RefSeq" id="XP_031433248.1"/>
    </source>
</evidence>
<dbReference type="GO" id="GO:0045055">
    <property type="term" value="P:regulated exocytosis"/>
    <property type="evidence" value="ECO:0007669"/>
    <property type="project" value="TreeGrafter"/>
</dbReference>
<evidence type="ECO:0000256" key="5">
    <source>
        <dbReference type="ARBA" id="ARBA00022927"/>
    </source>
</evidence>
<dbReference type="GeneID" id="105888870"/>
<dbReference type="InterPro" id="IPR037245">
    <property type="entry name" value="FIP-RBD_C_sf"/>
</dbReference>
<feature type="region of interest" description="Disordered" evidence="6">
    <location>
        <begin position="1342"/>
        <end position="1417"/>
    </location>
</feature>
<dbReference type="GO" id="GO:0055037">
    <property type="term" value="C:recycling endosome"/>
    <property type="evidence" value="ECO:0007669"/>
    <property type="project" value="UniProtKB-SubCell"/>
</dbReference>
<feature type="region of interest" description="Disordered" evidence="6">
    <location>
        <begin position="150"/>
        <end position="599"/>
    </location>
</feature>
<dbReference type="InterPro" id="IPR019018">
    <property type="entry name" value="Rab-bd_FIP-RBD"/>
</dbReference>
<dbReference type="PROSITE" id="PS50004">
    <property type="entry name" value="C2"/>
    <property type="match status" value="1"/>
</dbReference>
<feature type="compositionally biased region" description="Polar residues" evidence="6">
    <location>
        <begin position="251"/>
        <end position="260"/>
    </location>
</feature>
<feature type="compositionally biased region" description="Basic and acidic residues" evidence="6">
    <location>
        <begin position="155"/>
        <end position="169"/>
    </location>
</feature>
<feature type="compositionally biased region" description="Basic and acidic residues" evidence="6">
    <location>
        <begin position="817"/>
        <end position="859"/>
    </location>
</feature>
<dbReference type="GO" id="GO:0031267">
    <property type="term" value="F:small GTPase binding"/>
    <property type="evidence" value="ECO:0007669"/>
    <property type="project" value="InterPro"/>
</dbReference>
<dbReference type="Pfam" id="PF00168">
    <property type="entry name" value="C2"/>
    <property type="match status" value="1"/>
</dbReference>
<keyword evidence="4" id="KW-0967">Endosome</keyword>
<feature type="compositionally biased region" description="Polar residues" evidence="6">
    <location>
        <begin position="228"/>
        <end position="240"/>
    </location>
</feature>
<dbReference type="CTD" id="402861"/>
<proteinExistence type="predicted"/>
<feature type="compositionally biased region" description="Low complexity" evidence="6">
    <location>
        <begin position="280"/>
        <end position="294"/>
    </location>
</feature>
<feature type="compositionally biased region" description="Basic residues" evidence="6">
    <location>
        <begin position="268"/>
        <end position="278"/>
    </location>
</feature>
<feature type="domain" description="FIP-RBD" evidence="8">
    <location>
        <begin position="1438"/>
        <end position="1500"/>
    </location>
</feature>
<feature type="compositionally biased region" description="Basic and acidic residues" evidence="6">
    <location>
        <begin position="612"/>
        <end position="810"/>
    </location>
</feature>
<feature type="compositionally biased region" description="Basic and acidic residues" evidence="6">
    <location>
        <begin position="376"/>
        <end position="599"/>
    </location>
</feature>
<organism evidence="9 10">
    <name type="scientific">Clupea harengus</name>
    <name type="common">Atlantic herring</name>
    <dbReference type="NCBI Taxonomy" id="7950"/>
    <lineage>
        <taxon>Eukaryota</taxon>
        <taxon>Metazoa</taxon>
        <taxon>Chordata</taxon>
        <taxon>Craniata</taxon>
        <taxon>Vertebrata</taxon>
        <taxon>Euteleostomi</taxon>
        <taxon>Actinopterygii</taxon>
        <taxon>Neopterygii</taxon>
        <taxon>Teleostei</taxon>
        <taxon>Clupei</taxon>
        <taxon>Clupeiformes</taxon>
        <taxon>Clupeoidei</taxon>
        <taxon>Clupeidae</taxon>
        <taxon>Clupea</taxon>
    </lineage>
</organism>
<dbReference type="PANTHER" id="PTHR15746:SF25">
    <property type="entry name" value="CALPONIN HOMOLOGY DOMAIN-CONTAINING PROTEIN DDB_G0272472 ISOFORM X1"/>
    <property type="match status" value="1"/>
</dbReference>
<evidence type="ECO:0000313" key="9">
    <source>
        <dbReference type="Proteomes" id="UP000515152"/>
    </source>
</evidence>
<name>A0A6P8FZI6_CLUHA</name>
<dbReference type="Gene3D" id="2.60.40.150">
    <property type="entry name" value="C2 domain"/>
    <property type="match status" value="1"/>
</dbReference>
<gene>
    <name evidence="10" type="primary">rab11fip1b</name>
</gene>
<dbReference type="Proteomes" id="UP000515152">
    <property type="component" value="Chromosome 12"/>
</dbReference>
<evidence type="ECO:0000259" key="7">
    <source>
        <dbReference type="PROSITE" id="PS50004"/>
    </source>
</evidence>
<keyword evidence="5" id="KW-0653">Protein transport</keyword>
<reference evidence="10" key="1">
    <citation type="submission" date="2025-08" db="UniProtKB">
        <authorList>
            <consortium name="RefSeq"/>
        </authorList>
    </citation>
    <scope>IDENTIFICATION</scope>
</reference>
<evidence type="ECO:0000259" key="8">
    <source>
        <dbReference type="PROSITE" id="PS51511"/>
    </source>
</evidence>
<protein>
    <submittedName>
        <fullName evidence="10">Stress response protein nst1 isoform X1</fullName>
    </submittedName>
</protein>
<dbReference type="RefSeq" id="XP_031433248.1">
    <property type="nucleotide sequence ID" value="XM_031577388.2"/>
</dbReference>
<evidence type="ECO:0000256" key="1">
    <source>
        <dbReference type="ARBA" id="ARBA00004172"/>
    </source>
</evidence>
<dbReference type="SUPFAM" id="SSF144270">
    <property type="entry name" value="Eferin C-derminal domain-like"/>
    <property type="match status" value="1"/>
</dbReference>
<evidence type="ECO:0000256" key="3">
    <source>
        <dbReference type="ARBA" id="ARBA00022553"/>
    </source>
</evidence>
<feature type="compositionally biased region" description="Polar residues" evidence="6">
    <location>
        <begin position="863"/>
        <end position="873"/>
    </location>
</feature>
<accession>A0A6P8FZI6</accession>
<dbReference type="OrthoDB" id="8956628at2759"/>
<feature type="compositionally biased region" description="Pro residues" evidence="6">
    <location>
        <begin position="1304"/>
        <end position="1314"/>
    </location>
</feature>
<dbReference type="InterPro" id="IPR035892">
    <property type="entry name" value="C2_domain_sf"/>
</dbReference>
<keyword evidence="2" id="KW-0813">Transport</keyword>